<comment type="subunit">
    <text evidence="2">Part of the tectonic-like complex (also named B9 complex).</text>
</comment>
<name>A0AAW0HUG8_MYOGA</name>
<dbReference type="Proteomes" id="UP001488838">
    <property type="component" value="Unassembled WGS sequence"/>
</dbReference>
<feature type="domain" description="Tectonic-1-3" evidence="7">
    <location>
        <begin position="238"/>
        <end position="370"/>
    </location>
</feature>
<feature type="domain" description="Tectonic-1-3" evidence="7">
    <location>
        <begin position="384"/>
        <end position="472"/>
    </location>
</feature>
<feature type="region of interest" description="Disordered" evidence="6">
    <location>
        <begin position="59"/>
        <end position="106"/>
    </location>
</feature>
<evidence type="ECO:0000256" key="4">
    <source>
        <dbReference type="ARBA" id="ARBA00022794"/>
    </source>
</evidence>
<dbReference type="GO" id="GO:0007224">
    <property type="term" value="P:smoothened signaling pathway"/>
    <property type="evidence" value="ECO:0007669"/>
    <property type="project" value="TreeGrafter"/>
</dbReference>
<evidence type="ECO:0000259" key="8">
    <source>
        <dbReference type="Pfam" id="PF25752"/>
    </source>
</evidence>
<sequence>MCRWKLMTSCDSSSLRSYDASGELGSRCTLLQPGCPMCTPQLLLLTVVVLILPDAARPQPTSPAQALPTSSALGPVTPEVATAAPPDWSEGPTPGTPSVPENTTTDSSPALPICTCDLTPGTCDLNCCCDKDCDLLHPRTVFSFCLPGSVSIFFFAHRSSSWLCVDHSLIFRSNSPFPSRVLTDSSGIAQFCVRVNNSKLNYFRKLQTVNATNFQALAAEFGGQPFTSTPETQPPSPFYRAGDPILTYYPSWSAVSSLRQPAAVGAGGLCTESNPAGFLESKSTACTRFFRDLASSCTSEPALDAATYYNFTVLKVPRGLADLQNTKVIYEIETNGTFGIQKVSVSFRQINLTVEPGVSLQQDFIIHFRAFEPRVAALPAGPRSGNPGYLIGKPLLVLTGDFGHSMTLLQSEGSGICSVKRHEIQFGVNTVSGCKLRPKEGSCSHLQEEIYQALHGGPRPEHVAIFGNADPAQKGGWTRILGRNCSVTEHQRGIEVPLTTLVNFVDITQKPEPPRDQPRTDWKLPFDFFFPFKVAFSRGARAQEDSASPLLVLCIFLLGVLNSQTK</sequence>
<dbReference type="AlphaFoldDB" id="A0AAW0HUG8"/>
<dbReference type="Pfam" id="PF07773">
    <property type="entry name" value="TCTN_DUF1619"/>
    <property type="match status" value="2"/>
</dbReference>
<dbReference type="GO" id="GO:0060271">
    <property type="term" value="P:cilium assembly"/>
    <property type="evidence" value="ECO:0007669"/>
    <property type="project" value="TreeGrafter"/>
</dbReference>
<dbReference type="InterPro" id="IPR040354">
    <property type="entry name" value="TCTN1-3"/>
</dbReference>
<evidence type="ECO:0000259" key="7">
    <source>
        <dbReference type="Pfam" id="PF07773"/>
    </source>
</evidence>
<evidence type="ECO:0008006" key="11">
    <source>
        <dbReference type="Google" id="ProtNLM"/>
    </source>
</evidence>
<dbReference type="PANTHER" id="PTHR14611:SF4">
    <property type="entry name" value="TECTONIC-3"/>
    <property type="match status" value="1"/>
</dbReference>
<dbReference type="InterPro" id="IPR011677">
    <property type="entry name" value="TCTN1-3_dom"/>
</dbReference>
<keyword evidence="3" id="KW-0732">Signal</keyword>
<evidence type="ECO:0000256" key="5">
    <source>
        <dbReference type="ARBA" id="ARBA00023180"/>
    </source>
</evidence>
<evidence type="ECO:0000313" key="10">
    <source>
        <dbReference type="Proteomes" id="UP001488838"/>
    </source>
</evidence>
<keyword evidence="5" id="KW-0325">Glycoprotein</keyword>
<dbReference type="PANTHER" id="PTHR14611">
    <property type="entry name" value="TECTONIC FAMILY MEMBER"/>
    <property type="match status" value="1"/>
</dbReference>
<dbReference type="Pfam" id="PF25752">
    <property type="entry name" value="DUF1619_N"/>
    <property type="match status" value="1"/>
</dbReference>
<reference evidence="9 10" key="1">
    <citation type="journal article" date="2023" name="bioRxiv">
        <title>Conserved and derived expression patterns and positive selection on dental genes reveal complex evolutionary context of ever-growing rodent molars.</title>
        <authorList>
            <person name="Calamari Z.T."/>
            <person name="Song A."/>
            <person name="Cohen E."/>
            <person name="Akter M."/>
            <person name="Roy R.D."/>
            <person name="Hallikas O."/>
            <person name="Christensen M.M."/>
            <person name="Li P."/>
            <person name="Marangoni P."/>
            <person name="Jernvall J."/>
            <person name="Klein O.D."/>
        </authorList>
    </citation>
    <scope>NUCLEOTIDE SEQUENCE [LARGE SCALE GENOMIC DNA]</scope>
    <source>
        <strain evidence="9">V071</strain>
    </source>
</reference>
<keyword evidence="4" id="KW-0970">Cilium biogenesis/degradation</keyword>
<accession>A0AAW0HUG8</accession>
<proteinExistence type="inferred from homology"/>
<evidence type="ECO:0000256" key="6">
    <source>
        <dbReference type="SAM" id="MobiDB-lite"/>
    </source>
</evidence>
<protein>
    <recommendedName>
        <fullName evidence="11">Tectonic-3</fullName>
    </recommendedName>
</protein>
<evidence type="ECO:0000256" key="2">
    <source>
        <dbReference type="ARBA" id="ARBA00011495"/>
    </source>
</evidence>
<evidence type="ECO:0000256" key="3">
    <source>
        <dbReference type="ARBA" id="ARBA00022729"/>
    </source>
</evidence>
<organism evidence="9 10">
    <name type="scientific">Myodes glareolus</name>
    <name type="common">Bank vole</name>
    <name type="synonym">Clethrionomys glareolus</name>
    <dbReference type="NCBI Taxonomy" id="447135"/>
    <lineage>
        <taxon>Eukaryota</taxon>
        <taxon>Metazoa</taxon>
        <taxon>Chordata</taxon>
        <taxon>Craniata</taxon>
        <taxon>Vertebrata</taxon>
        <taxon>Euteleostomi</taxon>
        <taxon>Mammalia</taxon>
        <taxon>Eutheria</taxon>
        <taxon>Euarchontoglires</taxon>
        <taxon>Glires</taxon>
        <taxon>Rodentia</taxon>
        <taxon>Myomorpha</taxon>
        <taxon>Muroidea</taxon>
        <taxon>Cricetidae</taxon>
        <taxon>Arvicolinae</taxon>
        <taxon>Myodes</taxon>
    </lineage>
</organism>
<dbReference type="EMBL" id="JBBHLL010000328">
    <property type="protein sequence ID" value="KAK7805771.1"/>
    <property type="molecule type" value="Genomic_DNA"/>
</dbReference>
<evidence type="ECO:0000313" key="9">
    <source>
        <dbReference type="EMBL" id="KAK7805771.1"/>
    </source>
</evidence>
<comment type="similarity">
    <text evidence="1">Belongs to the tectonic family.</text>
</comment>
<dbReference type="InterPro" id="IPR057724">
    <property type="entry name" value="TCTN1-3_N"/>
</dbReference>
<gene>
    <name evidence="9" type="ORF">U0070_024062</name>
</gene>
<comment type="caution">
    <text evidence="9">The sequence shown here is derived from an EMBL/GenBank/DDBJ whole genome shotgun (WGS) entry which is preliminary data.</text>
</comment>
<feature type="compositionally biased region" description="Polar residues" evidence="6">
    <location>
        <begin position="62"/>
        <end position="72"/>
    </location>
</feature>
<feature type="domain" description="Tectonic-1-3 N-terminal" evidence="8">
    <location>
        <begin position="92"/>
        <end position="214"/>
    </location>
</feature>
<keyword evidence="10" id="KW-1185">Reference proteome</keyword>
<feature type="compositionally biased region" description="Low complexity" evidence="6">
    <location>
        <begin position="75"/>
        <end position="86"/>
    </location>
</feature>
<evidence type="ECO:0000256" key="1">
    <source>
        <dbReference type="ARBA" id="ARBA00007633"/>
    </source>
</evidence>